<organism evidence="1">
    <name type="scientific">Cacopsylla melanoneura</name>
    <dbReference type="NCBI Taxonomy" id="428564"/>
    <lineage>
        <taxon>Eukaryota</taxon>
        <taxon>Metazoa</taxon>
        <taxon>Ecdysozoa</taxon>
        <taxon>Arthropoda</taxon>
        <taxon>Hexapoda</taxon>
        <taxon>Insecta</taxon>
        <taxon>Pterygota</taxon>
        <taxon>Neoptera</taxon>
        <taxon>Paraneoptera</taxon>
        <taxon>Hemiptera</taxon>
        <taxon>Sternorrhyncha</taxon>
        <taxon>Psylloidea</taxon>
        <taxon>Psyllidae</taxon>
        <taxon>Psyllinae</taxon>
        <taxon>Cacopsylla</taxon>
    </lineage>
</organism>
<dbReference type="AlphaFoldDB" id="A0A8D8TPB9"/>
<name>A0A8D8TPB9_9HEMI</name>
<sequence>MQFDVAVSFKARCLSSATNLTLEFYFSLYTKSYHSSCHQNKKNSYSHVGKSFRVFFIYHFYQENASRYKRWTIVVADNQSRKYLNKVDVDFLLLFFERLFYLSCCV</sequence>
<reference evidence="1" key="1">
    <citation type="submission" date="2021-05" db="EMBL/GenBank/DDBJ databases">
        <authorList>
            <person name="Alioto T."/>
            <person name="Alioto T."/>
            <person name="Gomez Garrido J."/>
        </authorList>
    </citation>
    <scope>NUCLEOTIDE SEQUENCE</scope>
</reference>
<protein>
    <submittedName>
        <fullName evidence="1">Uncharacterized protein</fullName>
    </submittedName>
</protein>
<dbReference type="EMBL" id="HBUF01289894">
    <property type="protein sequence ID" value="CAG6689006.1"/>
    <property type="molecule type" value="Transcribed_RNA"/>
</dbReference>
<evidence type="ECO:0000313" key="1">
    <source>
        <dbReference type="EMBL" id="CAG6689006.1"/>
    </source>
</evidence>
<accession>A0A8D8TPB9</accession>
<proteinExistence type="predicted"/>